<comment type="caution">
    <text evidence="1">The sequence shown here is derived from an EMBL/GenBank/DDBJ whole genome shotgun (WGS) entry which is preliminary data.</text>
</comment>
<sequence length="101" mass="11586">MNCQHGQILKAPELILILLHNLLTSRIGGSLRHHQQMMKITILLFFPHVTFGKQFIYPILHYSSSPPNYASQLNKLGVVFLNTHLKKMTIVVVEPLCFLHL</sequence>
<protein>
    <submittedName>
        <fullName evidence="1">Uncharacterized protein</fullName>
    </submittedName>
</protein>
<name>A0AAV3QBA5_LITER</name>
<evidence type="ECO:0000313" key="2">
    <source>
        <dbReference type="Proteomes" id="UP001454036"/>
    </source>
</evidence>
<dbReference type="EMBL" id="BAABME010003617">
    <property type="protein sequence ID" value="GAA0159492.1"/>
    <property type="molecule type" value="Genomic_DNA"/>
</dbReference>
<organism evidence="1 2">
    <name type="scientific">Lithospermum erythrorhizon</name>
    <name type="common">Purple gromwell</name>
    <name type="synonym">Lithospermum officinale var. erythrorhizon</name>
    <dbReference type="NCBI Taxonomy" id="34254"/>
    <lineage>
        <taxon>Eukaryota</taxon>
        <taxon>Viridiplantae</taxon>
        <taxon>Streptophyta</taxon>
        <taxon>Embryophyta</taxon>
        <taxon>Tracheophyta</taxon>
        <taxon>Spermatophyta</taxon>
        <taxon>Magnoliopsida</taxon>
        <taxon>eudicotyledons</taxon>
        <taxon>Gunneridae</taxon>
        <taxon>Pentapetalae</taxon>
        <taxon>asterids</taxon>
        <taxon>lamiids</taxon>
        <taxon>Boraginales</taxon>
        <taxon>Boraginaceae</taxon>
        <taxon>Boraginoideae</taxon>
        <taxon>Lithospermeae</taxon>
        <taxon>Lithospermum</taxon>
    </lineage>
</organism>
<dbReference type="Proteomes" id="UP001454036">
    <property type="component" value="Unassembled WGS sequence"/>
</dbReference>
<keyword evidence="2" id="KW-1185">Reference proteome</keyword>
<gene>
    <name evidence="1" type="ORF">LIER_16252</name>
</gene>
<evidence type="ECO:0000313" key="1">
    <source>
        <dbReference type="EMBL" id="GAA0159492.1"/>
    </source>
</evidence>
<accession>A0AAV3QBA5</accession>
<reference evidence="1 2" key="1">
    <citation type="submission" date="2024-01" db="EMBL/GenBank/DDBJ databases">
        <title>The complete chloroplast genome sequence of Lithospermum erythrorhizon: insights into the phylogenetic relationship among Boraginaceae species and the maternal lineages of purple gromwells.</title>
        <authorList>
            <person name="Okada T."/>
            <person name="Watanabe K."/>
        </authorList>
    </citation>
    <scope>NUCLEOTIDE SEQUENCE [LARGE SCALE GENOMIC DNA]</scope>
</reference>
<dbReference type="AlphaFoldDB" id="A0AAV3QBA5"/>
<proteinExistence type="predicted"/>